<dbReference type="EnsemblPlants" id="TraesCS1A02G244400.1">
    <property type="protein sequence ID" value="TraesCS1A02G244400.1"/>
    <property type="gene ID" value="TraesCS1A02G244400"/>
</dbReference>
<feature type="compositionally biased region" description="Basic and acidic residues" evidence="1">
    <location>
        <begin position="224"/>
        <end position="244"/>
    </location>
</feature>
<dbReference type="Gramene" id="TraesCLE_scaffold_161042_01G000100.1">
    <property type="protein sequence ID" value="TraesCLE_scaffold_161042_01G000100.1"/>
    <property type="gene ID" value="TraesCLE_scaffold_161042_01G000100"/>
</dbReference>
<dbReference type="Gramene" id="TraesROB_scaffold_152499_01G000100.1">
    <property type="protein sequence ID" value="TraesROB_scaffold_152499_01G000100.1"/>
    <property type="gene ID" value="TraesROB_scaffold_152499_01G000100"/>
</dbReference>
<dbReference type="PANTHER" id="PTHR35481:SF1">
    <property type="entry name" value="DNA-DIRECTED RNA POLYMERASE SUBUNIT ALPHA"/>
    <property type="match status" value="1"/>
</dbReference>
<evidence type="ECO:0000313" key="4">
    <source>
        <dbReference type="Proteomes" id="UP000019116"/>
    </source>
</evidence>
<name>A0A3B5Y1F2_WHEAT</name>
<protein>
    <recommendedName>
        <fullName evidence="2">DUF7903 domain-containing protein</fullName>
    </recommendedName>
</protein>
<feature type="compositionally biased region" description="Basic and acidic residues" evidence="1">
    <location>
        <begin position="173"/>
        <end position="212"/>
    </location>
</feature>
<feature type="region of interest" description="Disordered" evidence="1">
    <location>
        <begin position="173"/>
        <end position="253"/>
    </location>
</feature>
<dbReference type="Proteomes" id="UP000019116">
    <property type="component" value="Chromosome 1A"/>
</dbReference>
<keyword evidence="4" id="KW-1185">Reference proteome</keyword>
<evidence type="ECO:0000256" key="1">
    <source>
        <dbReference type="SAM" id="MobiDB-lite"/>
    </source>
</evidence>
<dbReference type="AlphaFoldDB" id="A0A3B5Y1F2"/>
<dbReference type="Gramene" id="TraesCS1A02G244400.1">
    <property type="protein sequence ID" value="TraesCS1A02G244400.1"/>
    <property type="gene ID" value="TraesCS1A02G244400"/>
</dbReference>
<dbReference type="Gramene" id="TraesCAD_scaffold_037629_01G000500.1">
    <property type="protein sequence ID" value="TraesCAD_scaffold_037629_01G000500.1"/>
    <property type="gene ID" value="TraesCAD_scaffold_037629_01G000500"/>
</dbReference>
<evidence type="ECO:0000259" key="2">
    <source>
        <dbReference type="Pfam" id="PF25475"/>
    </source>
</evidence>
<dbReference type="PANTHER" id="PTHR35481">
    <property type="entry name" value="DNA-DIRECTED RNA POLYMERASE SUBUNIT ALPHA"/>
    <property type="match status" value="1"/>
</dbReference>
<proteinExistence type="predicted"/>
<organism evidence="3">
    <name type="scientific">Triticum aestivum</name>
    <name type="common">Wheat</name>
    <dbReference type="NCBI Taxonomy" id="4565"/>
    <lineage>
        <taxon>Eukaryota</taxon>
        <taxon>Viridiplantae</taxon>
        <taxon>Streptophyta</taxon>
        <taxon>Embryophyta</taxon>
        <taxon>Tracheophyta</taxon>
        <taxon>Spermatophyta</taxon>
        <taxon>Magnoliopsida</taxon>
        <taxon>Liliopsida</taxon>
        <taxon>Poales</taxon>
        <taxon>Poaceae</taxon>
        <taxon>BOP clade</taxon>
        <taxon>Pooideae</taxon>
        <taxon>Triticodae</taxon>
        <taxon>Triticeae</taxon>
        <taxon>Triticinae</taxon>
        <taxon>Triticum</taxon>
    </lineage>
</organism>
<accession>A0A3B5Y1F2</accession>
<dbReference type="OrthoDB" id="718503at2759"/>
<sequence length="305" mass="33621">MTGAKPLVLALSSPSSGSTEAADAAAVIAERFLPDLLYAAEKARERTHDVPREDEEAKLSLMARVGKLVDKQGMVSSMSWKCTVQEDGKLAIDKEAIAVGQSFATVRWIMEWVRAEVDTSNEKVRERVQSVVFDMSIRINFVSSRALLETSPNVFLVHVHICSHLNEHPARVVHDRYGGPDGEREPPLERGGEPLGEDLRGEQERVRGHGGDPRGVPGPEAVEDVERRERGADEEPAHDVRGEEEALGAEEDGRRRVGLPGALREICNFGFVAAAVEQDFITYPEKVLEMRKGFIVLGKDDDFCA</sequence>
<dbReference type="Pfam" id="PF25475">
    <property type="entry name" value="DUF7903"/>
    <property type="match status" value="1"/>
</dbReference>
<reference evidence="3" key="1">
    <citation type="submission" date="2018-08" db="EMBL/GenBank/DDBJ databases">
        <authorList>
            <person name="Rossello M."/>
        </authorList>
    </citation>
    <scope>NUCLEOTIDE SEQUENCE [LARGE SCALE GENOMIC DNA]</scope>
    <source>
        <strain evidence="3">cv. Chinese Spring</strain>
    </source>
</reference>
<dbReference type="Gramene" id="TraesCS1A03G0631400.1">
    <property type="protein sequence ID" value="TraesCS1A03G0631400.1.CDS"/>
    <property type="gene ID" value="TraesCS1A03G0631400"/>
</dbReference>
<dbReference type="Gramene" id="TraesWEE_scaffold_153542_01G000100.1">
    <property type="protein sequence ID" value="TraesWEE_scaffold_153542_01G000100.1"/>
    <property type="gene ID" value="TraesWEE_scaffold_153542_01G000100"/>
</dbReference>
<feature type="domain" description="DUF7903" evidence="2">
    <location>
        <begin position="2"/>
        <end position="69"/>
    </location>
</feature>
<evidence type="ECO:0000313" key="3">
    <source>
        <dbReference type="EnsemblPlants" id="TraesCS1A02G244400.1"/>
    </source>
</evidence>
<dbReference type="InterPro" id="IPR057225">
    <property type="entry name" value="DUF7903"/>
</dbReference>
<reference evidence="3" key="2">
    <citation type="submission" date="2018-10" db="UniProtKB">
        <authorList>
            <consortium name="EnsemblPlants"/>
        </authorList>
    </citation>
    <scope>IDENTIFICATION</scope>
</reference>
<dbReference type="STRING" id="4565.A0A3B5Y1F2"/>
<dbReference type="OMA" id="SKMSWKC"/>